<evidence type="ECO:0000256" key="4">
    <source>
        <dbReference type="ARBA" id="ARBA00022929"/>
    </source>
</evidence>
<dbReference type="PRINTS" id="PR01549">
    <property type="entry name" value="AUTOINDCRSYN"/>
</dbReference>
<dbReference type="PROSITE" id="PS51187">
    <property type="entry name" value="AUTOINDUCER_SYNTH_2"/>
    <property type="match status" value="1"/>
</dbReference>
<dbReference type="InterPro" id="IPR016181">
    <property type="entry name" value="Acyl_CoA_acyltransferase"/>
</dbReference>
<dbReference type="EMBL" id="JABFCZ010000017">
    <property type="protein sequence ID" value="MBD1547809.1"/>
    <property type="molecule type" value="Genomic_DNA"/>
</dbReference>
<dbReference type="GO" id="GO:0061579">
    <property type="term" value="F:N-acyl homoserine lactone synthase activity"/>
    <property type="evidence" value="ECO:0007669"/>
    <property type="project" value="UniProtKB-UniRule"/>
</dbReference>
<dbReference type="GO" id="GO:0007165">
    <property type="term" value="P:signal transduction"/>
    <property type="evidence" value="ECO:0007669"/>
    <property type="project" value="TreeGrafter"/>
</dbReference>
<dbReference type="AlphaFoldDB" id="A0A926S9Y2"/>
<accession>A0A926S9Y2</accession>
<dbReference type="PANTHER" id="PTHR39322:SF1">
    <property type="entry name" value="ISOVALERYL-HOMOSERINE LACTONE SYNTHASE"/>
    <property type="match status" value="1"/>
</dbReference>
<keyword evidence="4 5" id="KW-0071">Autoinducer synthesis</keyword>
<comment type="caution">
    <text evidence="7">The sequence shown here is derived from an EMBL/GenBank/DDBJ whole genome shotgun (WGS) entry which is preliminary data.</text>
</comment>
<dbReference type="GO" id="GO:0009372">
    <property type="term" value="P:quorum sensing"/>
    <property type="evidence" value="ECO:0007669"/>
    <property type="project" value="UniProtKB-UniRule"/>
</dbReference>
<proteinExistence type="inferred from homology"/>
<gene>
    <name evidence="7" type="ORF">HK439_16195</name>
</gene>
<dbReference type="Pfam" id="PF00765">
    <property type="entry name" value="Autoind_synth"/>
    <property type="match status" value="1"/>
</dbReference>
<organism evidence="7 8">
    <name type="scientific">Roseibium aggregatum</name>
    <dbReference type="NCBI Taxonomy" id="187304"/>
    <lineage>
        <taxon>Bacteria</taxon>
        <taxon>Pseudomonadati</taxon>
        <taxon>Pseudomonadota</taxon>
        <taxon>Alphaproteobacteria</taxon>
        <taxon>Hyphomicrobiales</taxon>
        <taxon>Stappiaceae</taxon>
        <taxon>Roseibium</taxon>
    </lineage>
</organism>
<sequence length="229" mass="25991">MFQIHIVDRSNQCDYQIHLEQHFRLRHKIYVDERGWHDLARPDGREVDEFDTEDATYLLAITPGEGVVAGSRLLPSLKPHLMSEVFPQLAPSGVPKADDIYEWTRIFVVSALREPGYPCVAAGAVYCGILEYCLRHRIRHLSIVCETYWFDRLARLGWNPRSLGPSLVHREETIIGLIVDMSPAALETTRRAYAIDGSVLWWKSISESEGEEAAQLRAETCNGLSQARG</sequence>
<evidence type="ECO:0000256" key="3">
    <source>
        <dbReference type="ARBA" id="ARBA00022691"/>
    </source>
</evidence>
<protein>
    <recommendedName>
        <fullName evidence="6">Acyl-homoserine-lactone synthase</fullName>
        <ecNumber evidence="6">2.3.1.184</ecNumber>
    </recommendedName>
    <alternativeName>
        <fullName evidence="6">Autoinducer synthesis protein</fullName>
    </alternativeName>
</protein>
<keyword evidence="2 6" id="KW-0808">Transferase</keyword>
<evidence type="ECO:0000256" key="5">
    <source>
        <dbReference type="PROSITE-ProRule" id="PRU00533"/>
    </source>
</evidence>
<comment type="catalytic activity">
    <reaction evidence="6">
        <text>a fatty acyl-[ACP] + S-adenosyl-L-methionine = an N-acyl-L-homoserine lactone + S-methyl-5'-thioadenosine + holo-[ACP] + H(+)</text>
        <dbReference type="Rhea" id="RHEA:10096"/>
        <dbReference type="Rhea" id="RHEA-COMP:9685"/>
        <dbReference type="Rhea" id="RHEA-COMP:14125"/>
        <dbReference type="ChEBI" id="CHEBI:15378"/>
        <dbReference type="ChEBI" id="CHEBI:17509"/>
        <dbReference type="ChEBI" id="CHEBI:55474"/>
        <dbReference type="ChEBI" id="CHEBI:59789"/>
        <dbReference type="ChEBI" id="CHEBI:64479"/>
        <dbReference type="ChEBI" id="CHEBI:138651"/>
        <dbReference type="EC" id="2.3.1.184"/>
    </reaction>
</comment>
<evidence type="ECO:0000256" key="2">
    <source>
        <dbReference type="ARBA" id="ARBA00022679"/>
    </source>
</evidence>
<dbReference type="Gene3D" id="3.40.630.30">
    <property type="match status" value="1"/>
</dbReference>
<evidence type="ECO:0000256" key="1">
    <source>
        <dbReference type="ARBA" id="ARBA00022654"/>
    </source>
</evidence>
<dbReference type="SUPFAM" id="SSF55729">
    <property type="entry name" value="Acyl-CoA N-acyltransferases (Nat)"/>
    <property type="match status" value="1"/>
</dbReference>
<dbReference type="InterPro" id="IPR001690">
    <property type="entry name" value="Autoind_synthase"/>
</dbReference>
<keyword evidence="3 6" id="KW-0949">S-adenosyl-L-methionine</keyword>
<dbReference type="EC" id="2.3.1.184" evidence="6"/>
<dbReference type="RefSeq" id="WP_190292561.1">
    <property type="nucleotide sequence ID" value="NZ_JABFCZ010000017.1"/>
</dbReference>
<keyword evidence="1 5" id="KW-0673">Quorum sensing</keyword>
<evidence type="ECO:0000256" key="6">
    <source>
        <dbReference type="RuleBase" id="RU361135"/>
    </source>
</evidence>
<evidence type="ECO:0000313" key="7">
    <source>
        <dbReference type="EMBL" id="MBD1547809.1"/>
    </source>
</evidence>
<name>A0A926S9Y2_9HYPH</name>
<dbReference type="PANTHER" id="PTHR39322">
    <property type="entry name" value="ACYL-HOMOSERINE-LACTONE SYNTHASE"/>
    <property type="match status" value="1"/>
</dbReference>
<reference evidence="7" key="1">
    <citation type="submission" date="2020-05" db="EMBL/GenBank/DDBJ databases">
        <title>Identification of trans-AT polyketide cluster in two marine bacteria, producers of a novel glutaramide-containing polyketide sesbanimide D and analogs.</title>
        <authorList>
            <person name="Kacar D."/>
            <person name="Rodriguez P."/>
            <person name="Canedo L."/>
            <person name="Gonzalez E."/>
            <person name="Galan B."/>
            <person name="De La Calle F."/>
            <person name="Garcia J.L."/>
        </authorList>
    </citation>
    <scope>NUCLEOTIDE SEQUENCE</scope>
    <source>
        <strain evidence="7">PHM038</strain>
    </source>
</reference>
<dbReference type="Proteomes" id="UP000598467">
    <property type="component" value="Unassembled WGS sequence"/>
</dbReference>
<evidence type="ECO:0000313" key="8">
    <source>
        <dbReference type="Proteomes" id="UP000598467"/>
    </source>
</evidence>
<comment type="similarity">
    <text evidence="5 6">Belongs to the autoinducer synthase family.</text>
</comment>